<dbReference type="EnsemblMetazoa" id="XM_022795559">
    <property type="protein sequence ID" value="XP_022651294"/>
    <property type="gene ID" value="LOC111246263"/>
</dbReference>
<dbReference type="Proteomes" id="UP000594260">
    <property type="component" value="Unplaced"/>
</dbReference>
<accession>A0A7M7JG55</accession>
<reference evidence="2" key="1">
    <citation type="submission" date="2021-01" db="UniProtKB">
        <authorList>
            <consortium name="EnsemblMetazoa"/>
        </authorList>
    </citation>
    <scope>IDENTIFICATION</scope>
</reference>
<protein>
    <submittedName>
        <fullName evidence="2">Uncharacterized protein</fullName>
    </submittedName>
</protein>
<dbReference type="GeneID" id="111246263"/>
<organism evidence="2 3">
    <name type="scientific">Varroa destructor</name>
    <name type="common">Honeybee mite</name>
    <dbReference type="NCBI Taxonomy" id="109461"/>
    <lineage>
        <taxon>Eukaryota</taxon>
        <taxon>Metazoa</taxon>
        <taxon>Ecdysozoa</taxon>
        <taxon>Arthropoda</taxon>
        <taxon>Chelicerata</taxon>
        <taxon>Arachnida</taxon>
        <taxon>Acari</taxon>
        <taxon>Parasitiformes</taxon>
        <taxon>Mesostigmata</taxon>
        <taxon>Gamasina</taxon>
        <taxon>Dermanyssoidea</taxon>
        <taxon>Varroidae</taxon>
        <taxon>Varroa</taxon>
    </lineage>
</organism>
<evidence type="ECO:0000313" key="2">
    <source>
        <dbReference type="EnsemblMetazoa" id="XP_022651294"/>
    </source>
</evidence>
<dbReference type="InParanoid" id="A0A7M7JG55"/>
<feature type="region of interest" description="Disordered" evidence="1">
    <location>
        <begin position="1"/>
        <end position="25"/>
    </location>
</feature>
<evidence type="ECO:0000256" key="1">
    <source>
        <dbReference type="SAM" id="MobiDB-lite"/>
    </source>
</evidence>
<dbReference type="RefSeq" id="XP_022651294.1">
    <property type="nucleotide sequence ID" value="XM_022795559.1"/>
</dbReference>
<sequence length="143" mass="15589">MMRNLEPTPLIRSETEESVSSVGSDKTLSVASCDRPEIVRMIRKVDVKDETVSKGTVSRCQSVTSLASLRNAPCGSNQITNGGDGLFRRPSKFSIDGHNGFCSTRSSPELFEDASEFFQRNTPAPHRESGAPCSRPPTEGRNL</sequence>
<feature type="region of interest" description="Disordered" evidence="1">
    <location>
        <begin position="118"/>
        <end position="143"/>
    </location>
</feature>
<keyword evidence="3" id="KW-1185">Reference proteome</keyword>
<dbReference type="AlphaFoldDB" id="A0A7M7JG55"/>
<name>A0A7M7JG55_VARDE</name>
<proteinExistence type="predicted"/>
<evidence type="ECO:0000313" key="3">
    <source>
        <dbReference type="Proteomes" id="UP000594260"/>
    </source>
</evidence>
<dbReference type="KEGG" id="vde:111246263"/>